<organism evidence="2 3">
    <name type="scientific">Azoarcus indigens</name>
    <dbReference type="NCBI Taxonomy" id="29545"/>
    <lineage>
        <taxon>Bacteria</taxon>
        <taxon>Pseudomonadati</taxon>
        <taxon>Pseudomonadota</taxon>
        <taxon>Betaproteobacteria</taxon>
        <taxon>Rhodocyclales</taxon>
        <taxon>Zoogloeaceae</taxon>
        <taxon>Azoarcus</taxon>
    </lineage>
</organism>
<accession>A0A4R6DJV5</accession>
<dbReference type="SMART" id="SM00332">
    <property type="entry name" value="PP2Cc"/>
    <property type="match status" value="1"/>
</dbReference>
<keyword evidence="3" id="KW-1185">Reference proteome</keyword>
<gene>
    <name evidence="2" type="ORF">C7389_1342</name>
</gene>
<dbReference type="AlphaFoldDB" id="A0A4R6DJV5"/>
<dbReference type="InterPro" id="IPR036457">
    <property type="entry name" value="PPM-type-like_dom_sf"/>
</dbReference>
<feature type="domain" description="PPM-type phosphatase" evidence="1">
    <location>
        <begin position="1"/>
        <end position="211"/>
    </location>
</feature>
<dbReference type="CDD" id="cd00143">
    <property type="entry name" value="PP2Cc"/>
    <property type="match status" value="1"/>
</dbReference>
<dbReference type="Proteomes" id="UP000295129">
    <property type="component" value="Unassembled WGS sequence"/>
</dbReference>
<name>A0A4R6DJV5_9RHOO</name>
<evidence type="ECO:0000259" key="1">
    <source>
        <dbReference type="PROSITE" id="PS51746"/>
    </source>
</evidence>
<evidence type="ECO:0000313" key="2">
    <source>
        <dbReference type="EMBL" id="TDN44489.1"/>
    </source>
</evidence>
<evidence type="ECO:0000313" key="3">
    <source>
        <dbReference type="Proteomes" id="UP000295129"/>
    </source>
</evidence>
<dbReference type="PROSITE" id="PS51746">
    <property type="entry name" value="PPM_2"/>
    <property type="match status" value="1"/>
</dbReference>
<dbReference type="EMBL" id="SNVV01000034">
    <property type="protein sequence ID" value="TDN44489.1"/>
    <property type="molecule type" value="Genomic_DNA"/>
</dbReference>
<reference evidence="2 3" key="1">
    <citation type="submission" date="2019-03" db="EMBL/GenBank/DDBJ databases">
        <title>Genomic Encyclopedia of Type Strains, Phase IV (KMG-IV): sequencing the most valuable type-strain genomes for metagenomic binning, comparative biology and taxonomic classification.</title>
        <authorList>
            <person name="Goeker M."/>
        </authorList>
    </citation>
    <scope>NUCLEOTIDE SEQUENCE [LARGE SCALE GENOMIC DNA]</scope>
    <source>
        <strain evidence="2 3">DSM 12121</strain>
    </source>
</reference>
<dbReference type="SUPFAM" id="SSF81606">
    <property type="entry name" value="PP2C-like"/>
    <property type="match status" value="1"/>
</dbReference>
<protein>
    <submittedName>
        <fullName evidence="2">Serine/threonine protein phosphatase PrpC</fullName>
    </submittedName>
</protein>
<dbReference type="Pfam" id="PF13672">
    <property type="entry name" value="PP2C_2"/>
    <property type="match status" value="1"/>
</dbReference>
<dbReference type="InterPro" id="IPR001932">
    <property type="entry name" value="PPM-type_phosphatase-like_dom"/>
</dbReference>
<sequence length="223" mass="24006">MMAVLADGMGGHSGGAMAAEQVLIKARQNFEAYAPQSETPEHLLEGIINEAHLVIKLTRFTSEQDPHSTAVVFMLQPGGAVWAHCGDSRFYHFRGAQTLSRSGDHSLVGELLRKGRIDEQGALTHPQRNVLLSCLGSEREPRIDRSGTAPLTVGDSFLLCSDGLWGYFSDAELGEVIHHLPAREAAQRLIAEARKRSGGYGDNISLAIVKLVEAPATAAPARS</sequence>
<dbReference type="SMART" id="SM00331">
    <property type="entry name" value="PP2C_SIG"/>
    <property type="match status" value="1"/>
</dbReference>
<dbReference type="Gene3D" id="3.60.40.10">
    <property type="entry name" value="PPM-type phosphatase domain"/>
    <property type="match status" value="1"/>
</dbReference>
<proteinExistence type="predicted"/>
<comment type="caution">
    <text evidence="2">The sequence shown here is derived from an EMBL/GenBank/DDBJ whole genome shotgun (WGS) entry which is preliminary data.</text>
</comment>